<keyword evidence="4 7" id="KW-0436">Ligase</keyword>
<dbReference type="GO" id="GO:0005524">
    <property type="term" value="F:ATP binding"/>
    <property type="evidence" value="ECO:0007669"/>
    <property type="project" value="UniProtKB-KW"/>
</dbReference>
<dbReference type="EC" id="6.3.4.3" evidence="2"/>
<name>T1B1A2_9ZZZZ</name>
<dbReference type="EMBL" id="AUZY01004413">
    <property type="protein sequence ID" value="EQD63612.1"/>
    <property type="molecule type" value="Genomic_DNA"/>
</dbReference>
<dbReference type="GO" id="GO:0004329">
    <property type="term" value="F:formate-tetrahydrofolate ligase activity"/>
    <property type="evidence" value="ECO:0007669"/>
    <property type="project" value="UniProtKB-EC"/>
</dbReference>
<reference evidence="7" key="2">
    <citation type="journal article" date="2014" name="ISME J.">
        <title>Microbial stratification in low pH oxic and suboxic macroscopic growths along an acid mine drainage.</title>
        <authorList>
            <person name="Mendez-Garcia C."/>
            <person name="Mesa V."/>
            <person name="Sprenger R.R."/>
            <person name="Richter M."/>
            <person name="Diez M.S."/>
            <person name="Solano J."/>
            <person name="Bargiela R."/>
            <person name="Golyshina O.V."/>
            <person name="Manteca A."/>
            <person name="Ramos J.L."/>
            <person name="Gallego J.R."/>
            <person name="Llorente I."/>
            <person name="Martins Dos Santos V.A."/>
            <person name="Jensen O.N."/>
            <person name="Pelaez A.I."/>
            <person name="Sanchez J."/>
            <person name="Ferrer M."/>
        </authorList>
    </citation>
    <scope>NUCLEOTIDE SEQUENCE</scope>
</reference>
<dbReference type="InterPro" id="IPR000559">
    <property type="entry name" value="Formate_THF_ligase"/>
</dbReference>
<evidence type="ECO:0000256" key="4">
    <source>
        <dbReference type="ARBA" id="ARBA00022598"/>
    </source>
</evidence>
<evidence type="ECO:0000256" key="5">
    <source>
        <dbReference type="ARBA" id="ARBA00022741"/>
    </source>
</evidence>
<accession>T1B1A2</accession>
<evidence type="ECO:0000256" key="3">
    <source>
        <dbReference type="ARBA" id="ARBA00022563"/>
    </source>
</evidence>
<evidence type="ECO:0000256" key="1">
    <source>
        <dbReference type="ARBA" id="ARBA00004777"/>
    </source>
</evidence>
<sequence>MNDRSLRQVIVGVGDRNTGILANDSYVITPASEIMAILGLSTSYQDLKDRLSRILVAFSEEGKPVFAKDLNAQGSMAAILRDALKPNLVLTTEGVPAFIHTGPFGNIAHGTSSILADRIALKLADFVITESGFGSELGAEKFFDIASAVGDLQVSAVVIVTTIRALKHHGTNAGNKDGNLSDLEAGFPNLLRHVNIVRKFNFEPVVSINVFTSDTDEEKQKLAQLLELNNLKYAFADFFSQGGQGGLELAKKVMESAGKKDTQIKRIYDPKEKVRSKIEKIATMIYGASGVQYTDQAAKDIRQIEKLGYSGLYVCMAKTQYSLSDNPKLLGSPEGFSVTIKAVNIAAGSGFLIPMLGDIMTMPGLPEVPAAENITLSDDGEISGLS</sequence>
<keyword evidence="3" id="KW-0554">One-carbon metabolism</keyword>
<dbReference type="InterPro" id="IPR027417">
    <property type="entry name" value="P-loop_NTPase"/>
</dbReference>
<evidence type="ECO:0000256" key="2">
    <source>
        <dbReference type="ARBA" id="ARBA00012295"/>
    </source>
</evidence>
<dbReference type="Gene3D" id="3.10.410.10">
    <property type="entry name" value="Formyltetrahydrofolate synthetase, domain 3"/>
    <property type="match status" value="1"/>
</dbReference>
<comment type="caution">
    <text evidence="7">The sequence shown here is derived from an EMBL/GenBank/DDBJ whole genome shotgun (WGS) entry which is preliminary data.</text>
</comment>
<dbReference type="Pfam" id="PF01268">
    <property type="entry name" value="FTHFS"/>
    <property type="match status" value="1"/>
</dbReference>
<comment type="pathway">
    <text evidence="1">One-carbon metabolism; tetrahydrofolate interconversion.</text>
</comment>
<keyword evidence="5" id="KW-0547">Nucleotide-binding</keyword>
<reference evidence="7" key="1">
    <citation type="submission" date="2013-08" db="EMBL/GenBank/DDBJ databases">
        <authorList>
            <person name="Mendez C."/>
            <person name="Richter M."/>
            <person name="Ferrer M."/>
            <person name="Sanchez J."/>
        </authorList>
    </citation>
    <scope>NUCLEOTIDE SEQUENCE</scope>
</reference>
<organism evidence="7">
    <name type="scientific">mine drainage metagenome</name>
    <dbReference type="NCBI Taxonomy" id="410659"/>
    <lineage>
        <taxon>unclassified sequences</taxon>
        <taxon>metagenomes</taxon>
        <taxon>ecological metagenomes</taxon>
    </lineage>
</organism>
<protein>
    <recommendedName>
        <fullName evidence="2">formate--tetrahydrofolate ligase</fullName>
        <ecNumber evidence="2">6.3.4.3</ecNumber>
    </recommendedName>
</protein>
<gene>
    <name evidence="7" type="ORF">B1B_06953</name>
</gene>
<evidence type="ECO:0000313" key="7">
    <source>
        <dbReference type="EMBL" id="EQD63612.1"/>
    </source>
</evidence>
<evidence type="ECO:0000256" key="6">
    <source>
        <dbReference type="ARBA" id="ARBA00022840"/>
    </source>
</evidence>
<dbReference type="AlphaFoldDB" id="T1B1A2"/>
<keyword evidence="6" id="KW-0067">ATP-binding</keyword>
<dbReference type="Gene3D" id="3.40.50.300">
    <property type="entry name" value="P-loop containing nucleotide triphosphate hydrolases"/>
    <property type="match status" value="1"/>
</dbReference>
<dbReference type="FunFam" id="3.10.410.10:FF:000001">
    <property type="entry name" value="Putative formate--tetrahydrofolate ligase"/>
    <property type="match status" value="1"/>
</dbReference>
<dbReference type="Gene3D" id="3.30.1510.10">
    <property type="entry name" value="Domain 2, N(10)-formyltetrahydrofolate synthetase"/>
    <property type="match status" value="1"/>
</dbReference>
<proteinExistence type="predicted"/>
<dbReference type="SUPFAM" id="SSF52540">
    <property type="entry name" value="P-loop containing nucleoside triphosphate hydrolases"/>
    <property type="match status" value="1"/>
</dbReference>
<dbReference type="GO" id="GO:0006730">
    <property type="term" value="P:one-carbon metabolic process"/>
    <property type="evidence" value="ECO:0007669"/>
    <property type="project" value="UniProtKB-KW"/>
</dbReference>